<keyword evidence="3" id="KW-0597">Phosphoprotein</keyword>
<feature type="region of interest" description="Disordered" evidence="7">
    <location>
        <begin position="209"/>
        <end position="288"/>
    </location>
</feature>
<dbReference type="PANTHER" id="PTHR36115">
    <property type="entry name" value="PROLINE-RICH ANTIGEN HOMOLOG-RELATED"/>
    <property type="match status" value="1"/>
</dbReference>
<dbReference type="PANTHER" id="PTHR36115:SF4">
    <property type="entry name" value="MEMBRANE PROTEIN"/>
    <property type="match status" value="1"/>
</dbReference>
<proteinExistence type="predicted"/>
<evidence type="ECO:0000256" key="3">
    <source>
        <dbReference type="ARBA" id="ARBA00022553"/>
    </source>
</evidence>
<comment type="subcellular location">
    <subcellularLocation>
        <location evidence="1">Cell membrane</location>
        <topology evidence="1">Multi-pass membrane protein</topology>
    </subcellularLocation>
</comment>
<reference evidence="10 11" key="1">
    <citation type="submission" date="2020-07" db="EMBL/GenBank/DDBJ databases">
        <title>Sequencing the genomes of 1000 actinobacteria strains.</title>
        <authorList>
            <person name="Klenk H.-P."/>
        </authorList>
    </citation>
    <scope>NUCLEOTIDE SEQUENCE [LARGE SCALE GENOMIC DNA]</scope>
    <source>
        <strain evidence="10 11">DSM 24662</strain>
    </source>
</reference>
<dbReference type="PROSITE" id="PS50006">
    <property type="entry name" value="FHA_DOMAIN"/>
    <property type="match status" value="1"/>
</dbReference>
<dbReference type="InterPro" id="IPR000253">
    <property type="entry name" value="FHA_dom"/>
</dbReference>
<evidence type="ECO:0000256" key="8">
    <source>
        <dbReference type="SAM" id="Phobius"/>
    </source>
</evidence>
<feature type="domain" description="FHA" evidence="9">
    <location>
        <begin position="315"/>
        <end position="366"/>
    </location>
</feature>
<dbReference type="InterPro" id="IPR051791">
    <property type="entry name" value="Pra-immunoreactive"/>
</dbReference>
<dbReference type="EMBL" id="JACCBV010000001">
    <property type="protein sequence ID" value="NYE21209.1"/>
    <property type="molecule type" value="Genomic_DNA"/>
</dbReference>
<dbReference type="CDD" id="cd00060">
    <property type="entry name" value="FHA"/>
    <property type="match status" value="1"/>
</dbReference>
<sequence length="403" mass="42624">MIWEIHEQERVIEGIDASGRPDPAYAAALGLLSAPFGRRALALACDLAIWVVIQLPLWIGALPLVVKLLTGAVSPYGFVNHPDFGLGVVTAGITVLLTLVFAVVQLVLHGRKGMTLGKAMAGVRSVNVRTLERPGVGAVLLRLLIVVAAGVVPFGSAVFLLSPTFDPQGRGRGWHDKATNVWLVDVRNGLDPYDEKRMRIARKTVNAEPVEERAELPSLATPLDPARQPEYRPGSRISAGVLGLARPPETSDRPTAPTPAPAPAQAPVPQPRLPQPQLPQLQPDGVPELMPAASRSATLVLRLDTGERIPVPGPILLGRNPDAAEHPGARPIRVADGSRTLSKTHMLVRPVTGGLEVVDCASTNGSGLIRAGVDEGLTAGVPVRAADGDRIRLGDRTADIVRA</sequence>
<keyword evidence="2" id="KW-1003">Cell membrane</keyword>
<accession>A0A7Y9GRB3</accession>
<feature type="transmembrane region" description="Helical" evidence="8">
    <location>
        <begin position="84"/>
        <end position="108"/>
    </location>
</feature>
<dbReference type="RefSeq" id="WP_179491687.1">
    <property type="nucleotide sequence ID" value="NZ_JACCBV010000001.1"/>
</dbReference>
<feature type="transmembrane region" description="Helical" evidence="8">
    <location>
        <begin position="139"/>
        <end position="161"/>
    </location>
</feature>
<dbReference type="GO" id="GO:0005886">
    <property type="term" value="C:plasma membrane"/>
    <property type="evidence" value="ECO:0007669"/>
    <property type="project" value="UniProtKB-SubCell"/>
</dbReference>
<dbReference type="SUPFAM" id="SSF49879">
    <property type="entry name" value="SMAD/FHA domain"/>
    <property type="match status" value="1"/>
</dbReference>
<protein>
    <submittedName>
        <fullName evidence="10">Putative RDD family membrane protein YckC</fullName>
    </submittedName>
</protein>
<dbReference type="Proteomes" id="UP000576969">
    <property type="component" value="Unassembled WGS sequence"/>
</dbReference>
<evidence type="ECO:0000256" key="7">
    <source>
        <dbReference type="SAM" id="MobiDB-lite"/>
    </source>
</evidence>
<dbReference type="InterPro" id="IPR008984">
    <property type="entry name" value="SMAD_FHA_dom_sf"/>
</dbReference>
<dbReference type="InterPro" id="IPR010432">
    <property type="entry name" value="RDD"/>
</dbReference>
<keyword evidence="4 8" id="KW-0812">Transmembrane</keyword>
<feature type="transmembrane region" description="Helical" evidence="8">
    <location>
        <begin position="40"/>
        <end position="64"/>
    </location>
</feature>
<dbReference type="Gene3D" id="2.60.200.20">
    <property type="match status" value="1"/>
</dbReference>
<dbReference type="Pfam" id="PF06271">
    <property type="entry name" value="RDD"/>
    <property type="match status" value="1"/>
</dbReference>
<evidence type="ECO:0000256" key="2">
    <source>
        <dbReference type="ARBA" id="ARBA00022475"/>
    </source>
</evidence>
<evidence type="ECO:0000259" key="9">
    <source>
        <dbReference type="PROSITE" id="PS50006"/>
    </source>
</evidence>
<evidence type="ECO:0000256" key="5">
    <source>
        <dbReference type="ARBA" id="ARBA00022989"/>
    </source>
</evidence>
<evidence type="ECO:0000256" key="6">
    <source>
        <dbReference type="ARBA" id="ARBA00023136"/>
    </source>
</evidence>
<evidence type="ECO:0000313" key="11">
    <source>
        <dbReference type="Proteomes" id="UP000576969"/>
    </source>
</evidence>
<evidence type="ECO:0000256" key="1">
    <source>
        <dbReference type="ARBA" id="ARBA00004651"/>
    </source>
</evidence>
<keyword evidence="11" id="KW-1185">Reference proteome</keyword>
<evidence type="ECO:0000313" key="10">
    <source>
        <dbReference type="EMBL" id="NYE21209.1"/>
    </source>
</evidence>
<evidence type="ECO:0000256" key="4">
    <source>
        <dbReference type="ARBA" id="ARBA00022692"/>
    </source>
</evidence>
<organism evidence="10 11">
    <name type="scientific">Microbacterium immunditiarum</name>
    <dbReference type="NCBI Taxonomy" id="337480"/>
    <lineage>
        <taxon>Bacteria</taxon>
        <taxon>Bacillati</taxon>
        <taxon>Actinomycetota</taxon>
        <taxon>Actinomycetes</taxon>
        <taxon>Micrococcales</taxon>
        <taxon>Microbacteriaceae</taxon>
        <taxon>Microbacterium</taxon>
    </lineage>
</organism>
<keyword evidence="5 8" id="KW-1133">Transmembrane helix</keyword>
<feature type="compositionally biased region" description="Pro residues" evidence="7">
    <location>
        <begin position="256"/>
        <end position="277"/>
    </location>
</feature>
<name>A0A7Y9GRB3_9MICO</name>
<comment type="caution">
    <text evidence="10">The sequence shown here is derived from an EMBL/GenBank/DDBJ whole genome shotgun (WGS) entry which is preliminary data.</text>
</comment>
<keyword evidence="6 8" id="KW-0472">Membrane</keyword>
<gene>
    <name evidence="10" type="ORF">BJ991_003237</name>
</gene>
<dbReference type="AlphaFoldDB" id="A0A7Y9GRB3"/>